<evidence type="ECO:0000313" key="6">
    <source>
        <dbReference type="EMBL" id="KAL3789157.1"/>
    </source>
</evidence>
<dbReference type="PROSITE" id="PS51910">
    <property type="entry name" value="GH18_2"/>
    <property type="match status" value="1"/>
</dbReference>
<evidence type="ECO:0000256" key="2">
    <source>
        <dbReference type="ARBA" id="ARBA00023295"/>
    </source>
</evidence>
<feature type="domain" description="GH18" evidence="5">
    <location>
        <begin position="113"/>
        <end position="544"/>
    </location>
</feature>
<dbReference type="InterPro" id="IPR011583">
    <property type="entry name" value="Chitinase_II/V-like_cat"/>
</dbReference>
<evidence type="ECO:0000259" key="5">
    <source>
        <dbReference type="PROSITE" id="PS51910"/>
    </source>
</evidence>
<dbReference type="PANTHER" id="PTHR11177:SF317">
    <property type="entry name" value="CHITINASE 12-RELATED"/>
    <property type="match status" value="1"/>
</dbReference>
<dbReference type="AlphaFoldDB" id="A0ABD3PN00"/>
<dbReference type="InterPro" id="IPR017853">
    <property type="entry name" value="GH"/>
</dbReference>
<dbReference type="CDD" id="cd06548">
    <property type="entry name" value="GH18_chitinase"/>
    <property type="match status" value="1"/>
</dbReference>
<dbReference type="Proteomes" id="UP001516023">
    <property type="component" value="Unassembled WGS sequence"/>
</dbReference>
<keyword evidence="7" id="KW-1185">Reference proteome</keyword>
<dbReference type="Gene3D" id="3.20.20.80">
    <property type="entry name" value="Glycosidases"/>
    <property type="match status" value="2"/>
</dbReference>
<evidence type="ECO:0000256" key="4">
    <source>
        <dbReference type="SAM" id="MobiDB-lite"/>
    </source>
</evidence>
<proteinExistence type="predicted"/>
<sequence length="656" mass="71757">MFETRYTTGSKNRAQRLLLLALSPSIGTFAEAGNGTSTGAHYARMLPTGLQNMCGSSYSDALGCGTPCPGGVNEECPAGQMCFAEIECPLPPTISPAPTRSPVKGYAIGKHDKQIIASWQWYDRSKLAKPESMDFRKVTRVNFAFFQVTYRSLRDNLNLLSIVNADCLVSSCLVLQTDTAGNIWGTDDWADPRVLFGDVNLNAGTCGEGTPGCRCSWVKPEVKSCSYHIEGMGLISRVHAAGKEIWPSIGGWTLSDAFPAMAKNPASRAKFAENCVGLIKDYGFDGIDIDWEYPGFADHSGTPDDTESYNLLLQELRNTLDNLEQETGKHYGITAALPCGPNHIANIDVPTVSNILSELNLMTYDLHGAWDPVTGVNSPLYDGRNDPEPGWSIDGCAKNWVEKGAPKDKLNIGLAFYGRSFKDAKALGELHGGTDDINWAVDEGTPQFFVSKMFELRDSCHHLNIMDKISQMTYVMDEESKTPYAYFDQGGLVSYDDESSICYKTEYAMNEQLNGVIMWELTGDVMKDLNTPLLDILNRKLVETTIDCANPFQPVDTQTMSASATAAKDPASASVAETTISTTEATSQTTEMATTKATEATMAEASEGTAIDTTTSSTVLPPDQQQAQIFPERKPVKRHDKKPDKPYRPPKEELEL</sequence>
<evidence type="ECO:0000256" key="3">
    <source>
        <dbReference type="RuleBase" id="RU000489"/>
    </source>
</evidence>
<keyword evidence="1 3" id="KW-0378">Hydrolase</keyword>
<feature type="region of interest" description="Disordered" evidence="4">
    <location>
        <begin position="604"/>
        <end position="656"/>
    </location>
</feature>
<accession>A0ABD3PN00</accession>
<dbReference type="InterPro" id="IPR001223">
    <property type="entry name" value="Glyco_hydro18_cat"/>
</dbReference>
<dbReference type="GO" id="GO:0016798">
    <property type="term" value="F:hydrolase activity, acting on glycosyl bonds"/>
    <property type="evidence" value="ECO:0007669"/>
    <property type="project" value="UniProtKB-KW"/>
</dbReference>
<dbReference type="InterPro" id="IPR050314">
    <property type="entry name" value="Glycosyl_Hydrlase_18"/>
</dbReference>
<feature type="compositionally biased region" description="Basic and acidic residues" evidence="4">
    <location>
        <begin position="641"/>
        <end position="656"/>
    </location>
</feature>
<protein>
    <recommendedName>
        <fullName evidence="5">GH18 domain-containing protein</fullName>
    </recommendedName>
</protein>
<gene>
    <name evidence="6" type="ORF">HJC23_012246</name>
</gene>
<keyword evidence="2 3" id="KW-0326">Glycosidase</keyword>
<dbReference type="EMBL" id="JABMIG020000145">
    <property type="protein sequence ID" value="KAL3789157.1"/>
    <property type="molecule type" value="Genomic_DNA"/>
</dbReference>
<dbReference type="SMART" id="SM00636">
    <property type="entry name" value="Glyco_18"/>
    <property type="match status" value="1"/>
</dbReference>
<name>A0ABD3PN00_9STRA</name>
<dbReference type="SUPFAM" id="SSF51445">
    <property type="entry name" value="(Trans)glycosidases"/>
    <property type="match status" value="1"/>
</dbReference>
<evidence type="ECO:0000256" key="1">
    <source>
        <dbReference type="ARBA" id="ARBA00022801"/>
    </source>
</evidence>
<comment type="caution">
    <text evidence="6">The sequence shown here is derived from an EMBL/GenBank/DDBJ whole genome shotgun (WGS) entry which is preliminary data.</text>
</comment>
<dbReference type="PANTHER" id="PTHR11177">
    <property type="entry name" value="CHITINASE"/>
    <property type="match status" value="1"/>
</dbReference>
<dbReference type="Pfam" id="PF00704">
    <property type="entry name" value="Glyco_hydro_18"/>
    <property type="match status" value="1"/>
</dbReference>
<organism evidence="6 7">
    <name type="scientific">Cyclotella cryptica</name>
    <dbReference type="NCBI Taxonomy" id="29204"/>
    <lineage>
        <taxon>Eukaryota</taxon>
        <taxon>Sar</taxon>
        <taxon>Stramenopiles</taxon>
        <taxon>Ochrophyta</taxon>
        <taxon>Bacillariophyta</taxon>
        <taxon>Coscinodiscophyceae</taxon>
        <taxon>Thalassiosirophycidae</taxon>
        <taxon>Stephanodiscales</taxon>
        <taxon>Stephanodiscaceae</taxon>
        <taxon>Cyclotella</taxon>
    </lineage>
</organism>
<feature type="compositionally biased region" description="Polar residues" evidence="4">
    <location>
        <begin position="611"/>
        <end position="628"/>
    </location>
</feature>
<dbReference type="InterPro" id="IPR001579">
    <property type="entry name" value="Glyco_hydro_18_chit_AS"/>
</dbReference>
<evidence type="ECO:0000313" key="7">
    <source>
        <dbReference type="Proteomes" id="UP001516023"/>
    </source>
</evidence>
<reference evidence="6 7" key="1">
    <citation type="journal article" date="2020" name="G3 (Bethesda)">
        <title>Improved Reference Genome for Cyclotella cryptica CCMP332, a Model for Cell Wall Morphogenesis, Salinity Adaptation, and Lipid Production in Diatoms (Bacillariophyta).</title>
        <authorList>
            <person name="Roberts W.R."/>
            <person name="Downey K.M."/>
            <person name="Ruck E.C."/>
            <person name="Traller J.C."/>
            <person name="Alverson A.J."/>
        </authorList>
    </citation>
    <scope>NUCLEOTIDE SEQUENCE [LARGE SCALE GENOMIC DNA]</scope>
    <source>
        <strain evidence="6 7">CCMP332</strain>
    </source>
</reference>
<dbReference type="PROSITE" id="PS01095">
    <property type="entry name" value="GH18_1"/>
    <property type="match status" value="1"/>
</dbReference>